<feature type="transmembrane region" description="Helical" evidence="7">
    <location>
        <begin position="443"/>
        <end position="459"/>
    </location>
</feature>
<dbReference type="PANTHER" id="PTHR13906">
    <property type="entry name" value="PORCUPINE"/>
    <property type="match status" value="1"/>
</dbReference>
<dbReference type="Proteomes" id="UP000694845">
    <property type="component" value="Unplaced"/>
</dbReference>
<keyword evidence="6" id="KW-0012">Acyltransferase</keyword>
<reference evidence="9" key="1">
    <citation type="submission" date="2025-08" db="UniProtKB">
        <authorList>
            <consortium name="RefSeq"/>
        </authorList>
    </citation>
    <scope>IDENTIFICATION</scope>
</reference>
<feature type="transmembrane region" description="Helical" evidence="7">
    <location>
        <begin position="234"/>
        <end position="254"/>
    </location>
</feature>
<dbReference type="OrthoDB" id="286734at2759"/>
<evidence type="ECO:0000256" key="4">
    <source>
        <dbReference type="ARBA" id="ARBA00022989"/>
    </source>
</evidence>
<accession>A0A8B7ZJS2</accession>
<dbReference type="InterPro" id="IPR004299">
    <property type="entry name" value="MBOAT_fam"/>
</dbReference>
<dbReference type="KEGG" id="aplc:110987388"/>
<feature type="transmembrane region" description="Helical" evidence="7">
    <location>
        <begin position="128"/>
        <end position="147"/>
    </location>
</feature>
<dbReference type="GO" id="GO:0030258">
    <property type="term" value="P:lipid modification"/>
    <property type="evidence" value="ECO:0007669"/>
    <property type="project" value="TreeGrafter"/>
</dbReference>
<organism evidence="8 9">
    <name type="scientific">Acanthaster planci</name>
    <name type="common">Crown-of-thorns starfish</name>
    <dbReference type="NCBI Taxonomy" id="133434"/>
    <lineage>
        <taxon>Eukaryota</taxon>
        <taxon>Metazoa</taxon>
        <taxon>Echinodermata</taxon>
        <taxon>Eleutherozoa</taxon>
        <taxon>Asterozoa</taxon>
        <taxon>Asteroidea</taxon>
        <taxon>Valvatacea</taxon>
        <taxon>Valvatida</taxon>
        <taxon>Acanthasteridae</taxon>
        <taxon>Acanthaster</taxon>
    </lineage>
</organism>
<sequence>MATVESPSNVLTYFSKLLGVREAEITFLICQFTAFFYSYLFRWYLNPRKVSATTRHISQVLLGILMACVSFGWGIFHILIGAGVSLLMIFTIDPKVVQYYVFAFAMIHLSWVHLYMQVRNAGVGNLDYIGPMMILTVKTSSLAFSIHDGFTKDESKLNSLQKQLVVRRYPRFLEFWSYIFSPQGLLVGPICYFSNYVDFIQGNNFIRKVKNESGEERIVYEEPSSMRAVTMKSLFALFCAVILMTTVPKVPIMGNISAEVLKSSSILYRLGYLLVSVEVAKSKYFFGWMWADAICNAAGLGFAGYDENGRPDWSGVQNVDVIGFQTATSLKTLIDSWNITCAMWLKYVCFDRVPSHKRFLTFVLSAFWHGFYPGYFATFISGSLMVSAAAKVRYVVRPFFLSSSKMKLFYDVITWLCTYVTLAYIITPFTYLRLQPTLQFFNSYYWFLHVLAALVLLVFPSRRRSSHQPETIQKTNQNGFSVSDCQNYIQDSGATTCSIRDVVCGTETEHGRKGR</sequence>
<dbReference type="AlphaFoldDB" id="A0A8B7ZJS2"/>
<evidence type="ECO:0000256" key="3">
    <source>
        <dbReference type="ARBA" id="ARBA00022692"/>
    </source>
</evidence>
<dbReference type="InterPro" id="IPR049941">
    <property type="entry name" value="LPLAT_7/PORCN-like"/>
</dbReference>
<keyword evidence="5 7" id="KW-0472">Membrane</keyword>
<keyword evidence="3 7" id="KW-0812">Transmembrane</keyword>
<feature type="transmembrane region" description="Helical" evidence="7">
    <location>
        <begin position="57"/>
        <end position="90"/>
    </location>
</feature>
<dbReference type="OMA" id="WHGTRPG"/>
<keyword evidence="4 7" id="KW-1133">Transmembrane helix</keyword>
<protein>
    <submittedName>
        <fullName evidence="9">Lysophospholipid acyltransferase 2-like</fullName>
    </submittedName>
</protein>
<name>A0A8B7ZJS2_ACAPL</name>
<evidence type="ECO:0000256" key="7">
    <source>
        <dbReference type="SAM" id="Phobius"/>
    </source>
</evidence>
<feature type="transmembrane region" description="Helical" evidence="7">
    <location>
        <begin position="175"/>
        <end position="197"/>
    </location>
</feature>
<gene>
    <name evidence="9" type="primary">LOC110987388</name>
</gene>
<feature type="transmembrane region" description="Helical" evidence="7">
    <location>
        <begin position="96"/>
        <end position="116"/>
    </location>
</feature>
<feature type="transmembrane region" description="Helical" evidence="7">
    <location>
        <begin position="374"/>
        <end position="396"/>
    </location>
</feature>
<dbReference type="RefSeq" id="XP_022105774.1">
    <property type="nucleotide sequence ID" value="XM_022250082.1"/>
</dbReference>
<dbReference type="GeneID" id="110987388"/>
<keyword evidence="8" id="KW-1185">Reference proteome</keyword>
<dbReference type="GO" id="GO:0016746">
    <property type="term" value="F:acyltransferase activity"/>
    <property type="evidence" value="ECO:0007669"/>
    <property type="project" value="UniProtKB-KW"/>
</dbReference>
<evidence type="ECO:0000313" key="9">
    <source>
        <dbReference type="RefSeq" id="XP_022105774.1"/>
    </source>
</evidence>
<proteinExistence type="predicted"/>
<dbReference type="Pfam" id="PF03062">
    <property type="entry name" value="MBOAT"/>
    <property type="match status" value="1"/>
</dbReference>
<evidence type="ECO:0000256" key="5">
    <source>
        <dbReference type="ARBA" id="ARBA00023136"/>
    </source>
</evidence>
<feature type="transmembrane region" description="Helical" evidence="7">
    <location>
        <begin position="408"/>
        <end position="431"/>
    </location>
</feature>
<evidence type="ECO:0000313" key="8">
    <source>
        <dbReference type="Proteomes" id="UP000694845"/>
    </source>
</evidence>
<keyword evidence="2" id="KW-0808">Transferase</keyword>
<feature type="transmembrane region" description="Helical" evidence="7">
    <location>
        <begin position="25"/>
        <end position="45"/>
    </location>
</feature>
<evidence type="ECO:0000256" key="1">
    <source>
        <dbReference type="ARBA" id="ARBA00004141"/>
    </source>
</evidence>
<evidence type="ECO:0000256" key="2">
    <source>
        <dbReference type="ARBA" id="ARBA00022679"/>
    </source>
</evidence>
<comment type="subcellular location">
    <subcellularLocation>
        <location evidence="1">Membrane</location>
        <topology evidence="1">Multi-pass membrane protein</topology>
    </subcellularLocation>
</comment>
<evidence type="ECO:0000256" key="6">
    <source>
        <dbReference type="ARBA" id="ARBA00023315"/>
    </source>
</evidence>
<dbReference type="PANTHER" id="PTHR13906:SF4">
    <property type="entry name" value="LYSOPHOSPHOLIPID ACYLTRANSFERASE 6"/>
    <property type="match status" value="1"/>
</dbReference>
<dbReference type="GO" id="GO:0016020">
    <property type="term" value="C:membrane"/>
    <property type="evidence" value="ECO:0007669"/>
    <property type="project" value="UniProtKB-SubCell"/>
</dbReference>